<feature type="compositionally biased region" description="Basic and acidic residues" evidence="1">
    <location>
        <begin position="105"/>
        <end position="123"/>
    </location>
</feature>
<keyword evidence="2" id="KW-1133">Transmembrane helix</keyword>
<dbReference type="AlphaFoldDB" id="A0A1I7Z4B9"/>
<keyword evidence="2" id="KW-0472">Membrane</keyword>
<feature type="region of interest" description="Disordered" evidence="1">
    <location>
        <begin position="67"/>
        <end position="86"/>
    </location>
</feature>
<feature type="region of interest" description="Disordered" evidence="1">
    <location>
        <begin position="92"/>
        <end position="142"/>
    </location>
</feature>
<dbReference type="Proteomes" id="UP000095287">
    <property type="component" value="Unplaced"/>
</dbReference>
<keyword evidence="3" id="KW-1185">Reference proteome</keyword>
<dbReference type="WBParaSite" id="L893_g22465.t2">
    <property type="protein sequence ID" value="L893_g22465.t2"/>
    <property type="gene ID" value="L893_g22465"/>
</dbReference>
<organism evidence="3 4">
    <name type="scientific">Steinernema glaseri</name>
    <dbReference type="NCBI Taxonomy" id="37863"/>
    <lineage>
        <taxon>Eukaryota</taxon>
        <taxon>Metazoa</taxon>
        <taxon>Ecdysozoa</taxon>
        <taxon>Nematoda</taxon>
        <taxon>Chromadorea</taxon>
        <taxon>Rhabditida</taxon>
        <taxon>Tylenchina</taxon>
        <taxon>Panagrolaimomorpha</taxon>
        <taxon>Strongyloidoidea</taxon>
        <taxon>Steinernematidae</taxon>
        <taxon>Steinernema</taxon>
    </lineage>
</organism>
<proteinExistence type="predicted"/>
<evidence type="ECO:0000313" key="4">
    <source>
        <dbReference type="WBParaSite" id="L893_g22465.t2"/>
    </source>
</evidence>
<feature type="compositionally biased region" description="Basic and acidic residues" evidence="1">
    <location>
        <begin position="132"/>
        <end position="142"/>
    </location>
</feature>
<keyword evidence="2" id="KW-0812">Transmembrane</keyword>
<feature type="transmembrane region" description="Helical" evidence="2">
    <location>
        <begin position="6"/>
        <end position="24"/>
    </location>
</feature>
<accession>A0A1I7Z4B9</accession>
<sequence>MNGWYAFIIIPAIVLIIFAFFLAARAASNRTQSRATTPIFMARPRNEAFVSAGTGVVNNSAPVYMVNSVEDGQQPSTQPQPPTTSVQLHAVNEAQPNEAPPSYDDVIKTDSESDANGHSDAEKAQTSNTRPVTKEDHPKEEL</sequence>
<protein>
    <submittedName>
        <fullName evidence="4">Secreted protein</fullName>
    </submittedName>
</protein>
<reference evidence="4" key="1">
    <citation type="submission" date="2016-11" db="UniProtKB">
        <authorList>
            <consortium name="WormBaseParasite"/>
        </authorList>
    </citation>
    <scope>IDENTIFICATION</scope>
</reference>
<evidence type="ECO:0000256" key="1">
    <source>
        <dbReference type="SAM" id="MobiDB-lite"/>
    </source>
</evidence>
<evidence type="ECO:0000313" key="3">
    <source>
        <dbReference type="Proteomes" id="UP000095287"/>
    </source>
</evidence>
<name>A0A1I7Z4B9_9BILA</name>
<evidence type="ECO:0000256" key="2">
    <source>
        <dbReference type="SAM" id="Phobius"/>
    </source>
</evidence>